<dbReference type="EMBL" id="JACOIJ010000029">
    <property type="protein sequence ID" value="MBD1430506.1"/>
    <property type="molecule type" value="Genomic_DNA"/>
</dbReference>
<comment type="caution">
    <text evidence="1">The sequence shown here is derived from an EMBL/GenBank/DDBJ whole genome shotgun (WGS) entry which is preliminary data.</text>
</comment>
<evidence type="ECO:0000313" key="1">
    <source>
        <dbReference type="EMBL" id="MBD1430506.1"/>
    </source>
</evidence>
<organism evidence="1 2">
    <name type="scientific">Sphingobacterium litopenaei</name>
    <dbReference type="NCBI Taxonomy" id="2763500"/>
    <lineage>
        <taxon>Bacteria</taxon>
        <taxon>Pseudomonadati</taxon>
        <taxon>Bacteroidota</taxon>
        <taxon>Sphingobacteriia</taxon>
        <taxon>Sphingobacteriales</taxon>
        <taxon>Sphingobacteriaceae</taxon>
        <taxon>Sphingobacterium</taxon>
    </lineage>
</organism>
<name>A0ABR7YGW2_9SPHI</name>
<dbReference type="Proteomes" id="UP000651271">
    <property type="component" value="Unassembled WGS sequence"/>
</dbReference>
<reference evidence="1 2" key="1">
    <citation type="submission" date="2020-08" db="EMBL/GenBank/DDBJ databases">
        <title>Sphingobacterium sp. DN04309 isolated from aquaculture water.</title>
        <authorList>
            <person name="Zhang M."/>
        </authorList>
    </citation>
    <scope>NUCLEOTIDE SEQUENCE [LARGE SCALE GENOMIC DNA]</scope>
    <source>
        <strain evidence="1 2">DN04309</strain>
    </source>
</reference>
<evidence type="ECO:0000313" key="2">
    <source>
        <dbReference type="Proteomes" id="UP000651271"/>
    </source>
</evidence>
<accession>A0ABR7YGW2</accession>
<sequence length="105" mass="12250">MKSDFGAFYSSGKTYFVHPQPIAKLLHFGIDVTFLDLNYTKYMELLEGEYQDEEGNWETGGEEKLITHKAEVGLQVGPSVHLKITRRNWRIWIFSLCTFLFFPIL</sequence>
<keyword evidence="2" id="KW-1185">Reference proteome</keyword>
<proteinExistence type="predicted"/>
<protein>
    <submittedName>
        <fullName evidence="1">Uncharacterized protein</fullName>
    </submittedName>
</protein>
<dbReference type="RefSeq" id="WP_190302642.1">
    <property type="nucleotide sequence ID" value="NZ_JACOIJ010000029.1"/>
</dbReference>
<gene>
    <name evidence="1" type="ORF">H8B04_13200</name>
</gene>